<dbReference type="InterPro" id="IPR000146">
    <property type="entry name" value="FBPase_class-1"/>
</dbReference>
<evidence type="ECO:0000313" key="5">
    <source>
        <dbReference type="RefSeq" id="XP_010911426.1"/>
    </source>
</evidence>
<dbReference type="GO" id="GO:0005986">
    <property type="term" value="P:sucrose biosynthetic process"/>
    <property type="evidence" value="ECO:0007669"/>
    <property type="project" value="TreeGrafter"/>
</dbReference>
<dbReference type="GO" id="GO:0005829">
    <property type="term" value="C:cytosol"/>
    <property type="evidence" value="ECO:0007669"/>
    <property type="project" value="TreeGrafter"/>
</dbReference>
<dbReference type="GO" id="GO:0006000">
    <property type="term" value="P:fructose metabolic process"/>
    <property type="evidence" value="ECO:0007669"/>
    <property type="project" value="TreeGrafter"/>
</dbReference>
<dbReference type="GO" id="GO:0042132">
    <property type="term" value="F:fructose 1,6-bisphosphate 1-phosphatase activity"/>
    <property type="evidence" value="ECO:0007669"/>
    <property type="project" value="TreeGrafter"/>
</dbReference>
<evidence type="ECO:0000256" key="2">
    <source>
        <dbReference type="ARBA" id="ARBA00040159"/>
    </source>
</evidence>
<dbReference type="PANTHER" id="PTHR11556">
    <property type="entry name" value="FRUCTOSE-1,6-BISPHOSPHATASE-RELATED"/>
    <property type="match status" value="1"/>
</dbReference>
<dbReference type="PROSITE" id="PS00124">
    <property type="entry name" value="FBPASE"/>
    <property type="match status" value="1"/>
</dbReference>
<name>A0A6I9QL06_ELAGV</name>
<evidence type="ECO:0000313" key="4">
    <source>
        <dbReference type="Proteomes" id="UP000504607"/>
    </source>
</evidence>
<organism evidence="4 5">
    <name type="scientific">Elaeis guineensis var. tenera</name>
    <name type="common">Oil palm</name>
    <dbReference type="NCBI Taxonomy" id="51953"/>
    <lineage>
        <taxon>Eukaryota</taxon>
        <taxon>Viridiplantae</taxon>
        <taxon>Streptophyta</taxon>
        <taxon>Embryophyta</taxon>
        <taxon>Tracheophyta</taxon>
        <taxon>Spermatophyta</taxon>
        <taxon>Magnoliopsida</taxon>
        <taxon>Liliopsida</taxon>
        <taxon>Arecaceae</taxon>
        <taxon>Arecoideae</taxon>
        <taxon>Cocoseae</taxon>
        <taxon>Elaeidinae</taxon>
        <taxon>Elaeis</taxon>
    </lineage>
</organism>
<gene>
    <name evidence="5" type="primary">LOC105037462</name>
</gene>
<protein>
    <recommendedName>
        <fullName evidence="2">Fructose-1,6-bisphosphatase, cytosolic</fullName>
    </recommendedName>
</protein>
<feature type="domain" description="Fructose-1-6-bisphosphatase class 1 C-terminal" evidence="3">
    <location>
        <begin position="7"/>
        <end position="93"/>
    </location>
</feature>
<dbReference type="InterPro" id="IPR020548">
    <property type="entry name" value="Fructose_bisphosphatase_AS"/>
</dbReference>
<dbReference type="RefSeq" id="XP_010911426.1">
    <property type="nucleotide sequence ID" value="XM_010913124.3"/>
</dbReference>
<keyword evidence="4" id="KW-1185">Reference proteome</keyword>
<dbReference type="SUPFAM" id="SSF56655">
    <property type="entry name" value="Carbohydrate phosphatase"/>
    <property type="match status" value="1"/>
</dbReference>
<dbReference type="InterPro" id="IPR044015">
    <property type="entry name" value="FBPase_C_dom"/>
</dbReference>
<dbReference type="GO" id="GO:0006002">
    <property type="term" value="P:fructose 6-phosphate metabolic process"/>
    <property type="evidence" value="ECO:0007669"/>
    <property type="project" value="TreeGrafter"/>
</dbReference>
<evidence type="ECO:0000256" key="1">
    <source>
        <dbReference type="ARBA" id="ARBA00004496"/>
    </source>
</evidence>
<dbReference type="InParanoid" id="A0A6I9QL06"/>
<comment type="subcellular location">
    <subcellularLocation>
        <location evidence="1">Cytoplasm</location>
    </subcellularLocation>
</comment>
<sequence length="100" mass="11012">MGGSSMVSSMVADVHRTLLYGGIFLYPADKKSPNGKLRVLYEVFPMSFLMEQAGGQAFTGKQRALDLVPTKIHQRSPIFLGSYDDVEEIKALYAAEESHA</sequence>
<reference evidence="5" key="1">
    <citation type="submission" date="2025-08" db="UniProtKB">
        <authorList>
            <consortium name="RefSeq"/>
        </authorList>
    </citation>
    <scope>IDENTIFICATION</scope>
</reference>
<dbReference type="GO" id="GO:0006094">
    <property type="term" value="P:gluconeogenesis"/>
    <property type="evidence" value="ECO:0007669"/>
    <property type="project" value="TreeGrafter"/>
</dbReference>
<dbReference type="GO" id="GO:0030388">
    <property type="term" value="P:fructose 1,6-bisphosphate metabolic process"/>
    <property type="evidence" value="ECO:0007669"/>
    <property type="project" value="TreeGrafter"/>
</dbReference>
<dbReference type="OrthoDB" id="10256725at2759"/>
<evidence type="ECO:0000259" key="3">
    <source>
        <dbReference type="Pfam" id="PF18913"/>
    </source>
</evidence>
<dbReference type="Proteomes" id="UP000504607">
    <property type="component" value="Unplaced"/>
</dbReference>
<accession>A0A6I9QL06</accession>
<dbReference type="Pfam" id="PF18913">
    <property type="entry name" value="FBPase_C"/>
    <property type="match status" value="1"/>
</dbReference>
<proteinExistence type="predicted"/>
<dbReference type="PANTHER" id="PTHR11556:SF41">
    <property type="entry name" value="FRUCTOSE-1,6-BISPHOSPHATASE, CYTOSOLIC"/>
    <property type="match status" value="1"/>
</dbReference>
<dbReference type="AlphaFoldDB" id="A0A6I9QL06"/>
<dbReference type="Gene3D" id="3.40.190.80">
    <property type="match status" value="1"/>
</dbReference>